<dbReference type="InterPro" id="IPR008964">
    <property type="entry name" value="Invasin/intimin_cell_adhesion"/>
</dbReference>
<dbReference type="InterPro" id="IPR003343">
    <property type="entry name" value="Big_2"/>
</dbReference>
<feature type="signal peptide" evidence="1">
    <location>
        <begin position="1"/>
        <end position="27"/>
    </location>
</feature>
<evidence type="ECO:0000259" key="2">
    <source>
        <dbReference type="SMART" id="SM00635"/>
    </source>
</evidence>
<organism evidence="4">
    <name type="scientific">Candidatus Enterococcus mansonii</name>
    <dbReference type="NCBI Taxonomy" id="1834181"/>
    <lineage>
        <taxon>Bacteria</taxon>
        <taxon>Bacillati</taxon>
        <taxon>Bacillota</taxon>
        <taxon>Bacilli</taxon>
        <taxon>Lactobacillales</taxon>
        <taxon>Enterococcaceae</taxon>
        <taxon>Enterococcus</taxon>
    </lineage>
</organism>
<dbReference type="RefSeq" id="WP_086330844.1">
    <property type="nucleotide sequence ID" value="NZ_NGLE02000001.1"/>
</dbReference>
<dbReference type="STRING" id="1834181.A5880_001957"/>
<evidence type="ECO:0000313" key="3">
    <source>
        <dbReference type="EMBL" id="MEI5994494.1"/>
    </source>
</evidence>
<dbReference type="OrthoDB" id="191045at2"/>
<dbReference type="EMBL" id="NGLE02000001">
    <property type="protein sequence ID" value="MEI5994494.1"/>
    <property type="molecule type" value="Genomic_DNA"/>
</dbReference>
<evidence type="ECO:0000256" key="1">
    <source>
        <dbReference type="SAM" id="SignalP"/>
    </source>
</evidence>
<keyword evidence="5" id="KW-1185">Reference proteome</keyword>
<dbReference type="EMBL" id="NGLE01000002">
    <property type="protein sequence ID" value="OTO08957.1"/>
    <property type="molecule type" value="Genomic_DNA"/>
</dbReference>
<dbReference type="Proteomes" id="UP000195139">
    <property type="component" value="Unassembled WGS sequence"/>
</dbReference>
<gene>
    <name evidence="4" type="ORF">A5880_001957</name>
    <name evidence="3" type="ORF">A5880_002052</name>
</gene>
<reference evidence="4" key="1">
    <citation type="submission" date="2017-05" db="EMBL/GenBank/DDBJ databases">
        <title>The Genome Sequence of Enterococcus sp. 4G2_DIV0659.</title>
        <authorList>
            <consortium name="The Broad Institute Genomics Platform"/>
            <consortium name="The Broad Institute Genomic Center for Infectious Diseases"/>
            <person name="Earl A."/>
            <person name="Manson A."/>
            <person name="Schwartman J."/>
            <person name="Gilmore M."/>
            <person name="Abouelleil A."/>
            <person name="Cao P."/>
            <person name="Chapman S."/>
            <person name="Cusick C."/>
            <person name="Shea T."/>
            <person name="Young S."/>
            <person name="Neafsey D."/>
            <person name="Nusbaum C."/>
            <person name="Birren B."/>
        </authorList>
    </citation>
    <scope>NUCLEOTIDE SEQUENCE [LARGE SCALE GENOMIC DNA]</scope>
    <source>
        <strain evidence="4">4G2_DIV0659</strain>
    </source>
</reference>
<feature type="domain" description="BIG2" evidence="2">
    <location>
        <begin position="47"/>
        <end position="124"/>
    </location>
</feature>
<dbReference type="SUPFAM" id="SSF49373">
    <property type="entry name" value="Invasin/intimin cell-adhesion fragments"/>
    <property type="match status" value="2"/>
</dbReference>
<sequence length="330" mass="35738">MKKFKLGFIGMALLGTSLIGLSPTSHAVEKAKAPAAKEVVVTPNEVAPEDIVVEHTQVEVNVGESIALKASVLPENATNKQLYWDTTDEGIVTVDANGKITGVNAGETVIDVTTADGKITKQIFVTVNEVAPEEIKVEKEQVELTVGESMTLNASVLPENATDKELFWIPMDESIATVDDNGKITGVNPGKTEILVLSVTNFGDIEKTITVTVNKQKPANLTFSQENGLYFSKQDIRGTSEVAPNANKKATVLLHLSQPTDLYDLKIGEVDFAGGTGVYNVQPITLDRPMTKTLYAVSTTRILDNSKLIIMYVDKKDPTIVKDYFVVNNI</sequence>
<comment type="caution">
    <text evidence="4">The sequence shown here is derived from an EMBL/GenBank/DDBJ whole genome shotgun (WGS) entry which is preliminary data.</text>
</comment>
<feature type="domain" description="BIG2" evidence="2">
    <location>
        <begin position="131"/>
        <end position="223"/>
    </location>
</feature>
<feature type="chain" id="PRO_5012353975" description="BIG2 domain-containing protein" evidence="1">
    <location>
        <begin position="28"/>
        <end position="330"/>
    </location>
</feature>
<evidence type="ECO:0000313" key="5">
    <source>
        <dbReference type="Proteomes" id="UP000195139"/>
    </source>
</evidence>
<proteinExistence type="predicted"/>
<reference evidence="3 5" key="2">
    <citation type="submission" date="2018-07" db="EMBL/GenBank/DDBJ databases">
        <title>The Genome Sequence of Enterococcus sp. DIV0659b.</title>
        <authorList>
            <consortium name="The Broad Institute Genomics Platform"/>
            <consortium name="The Broad Institute Genomic Center for Infectious Diseases"/>
            <person name="Earl A."/>
            <person name="Manson A."/>
            <person name="Schwartman J."/>
            <person name="Gilmore M."/>
            <person name="Abouelleil A."/>
            <person name="Cao P."/>
            <person name="Chapman S."/>
            <person name="Cusick C."/>
            <person name="Shea T."/>
            <person name="Young S."/>
            <person name="Neafsey D."/>
            <person name="Nusbaum C."/>
            <person name="Birren B."/>
        </authorList>
    </citation>
    <scope>NUCLEOTIDE SEQUENCE [LARGE SCALE GENOMIC DNA]</scope>
    <source>
        <strain evidence="3 5">4G2_DIV0659</strain>
    </source>
</reference>
<name>A0A242CFE4_9ENTE</name>
<accession>A0A242CFE4</accession>
<dbReference type="Gene3D" id="2.60.40.1080">
    <property type="match status" value="2"/>
</dbReference>
<keyword evidence="1" id="KW-0732">Signal</keyword>
<protein>
    <recommendedName>
        <fullName evidence="2">BIG2 domain-containing protein</fullName>
    </recommendedName>
</protein>
<dbReference type="AlphaFoldDB" id="A0A242CFE4"/>
<dbReference type="Pfam" id="PF02368">
    <property type="entry name" value="Big_2"/>
    <property type="match status" value="2"/>
</dbReference>
<dbReference type="SMART" id="SM00635">
    <property type="entry name" value="BID_2"/>
    <property type="match status" value="2"/>
</dbReference>
<evidence type="ECO:0000313" key="4">
    <source>
        <dbReference type="EMBL" id="OTO08957.1"/>
    </source>
</evidence>